<dbReference type="Gene3D" id="2.60.40.1180">
    <property type="entry name" value="Golgi alpha-mannosidase II"/>
    <property type="match status" value="1"/>
</dbReference>
<feature type="compositionally biased region" description="Basic and acidic residues" evidence="3">
    <location>
        <begin position="141"/>
        <end position="159"/>
    </location>
</feature>
<keyword evidence="2 6" id="KW-0326">Glycosidase</keyword>
<dbReference type="Pfam" id="PF09087">
    <property type="entry name" value="Cyc-maltodext_N"/>
    <property type="match status" value="1"/>
</dbReference>
<dbReference type="InterPro" id="IPR006047">
    <property type="entry name" value="GH13_cat_dom"/>
</dbReference>
<evidence type="ECO:0000313" key="7">
    <source>
        <dbReference type="Proteomes" id="UP000592180"/>
    </source>
</evidence>
<evidence type="ECO:0000256" key="3">
    <source>
        <dbReference type="SAM" id="MobiDB-lite"/>
    </source>
</evidence>
<evidence type="ECO:0000259" key="5">
    <source>
        <dbReference type="SMART" id="SM00642"/>
    </source>
</evidence>
<evidence type="ECO:0000313" key="6">
    <source>
        <dbReference type="EMBL" id="MBB4805164.1"/>
    </source>
</evidence>
<dbReference type="PANTHER" id="PTHR10357">
    <property type="entry name" value="ALPHA-AMYLASE FAMILY MEMBER"/>
    <property type="match status" value="1"/>
</dbReference>
<dbReference type="SUPFAM" id="SSF81296">
    <property type="entry name" value="E set domains"/>
    <property type="match status" value="1"/>
</dbReference>
<feature type="region of interest" description="Disordered" evidence="3">
    <location>
        <begin position="132"/>
        <end position="159"/>
    </location>
</feature>
<feature type="signal peptide" evidence="4">
    <location>
        <begin position="1"/>
        <end position="21"/>
    </location>
</feature>
<dbReference type="Pfam" id="PF00128">
    <property type="entry name" value="Alpha-amylase"/>
    <property type="match status" value="1"/>
</dbReference>
<keyword evidence="4" id="KW-0732">Signal</keyword>
<comment type="caution">
    <text evidence="6">The sequence shown here is derived from an EMBL/GenBank/DDBJ whole genome shotgun (WGS) entry which is preliminary data.</text>
</comment>
<evidence type="ECO:0000256" key="4">
    <source>
        <dbReference type="SAM" id="SignalP"/>
    </source>
</evidence>
<dbReference type="SUPFAM" id="SSF51445">
    <property type="entry name" value="(Trans)glycosidases"/>
    <property type="match status" value="1"/>
</dbReference>
<proteinExistence type="predicted"/>
<gene>
    <name evidence="6" type="ORF">HNP38_000436</name>
</gene>
<dbReference type="CDD" id="cd11340">
    <property type="entry name" value="AmyAc_bac_CMD_like_3"/>
    <property type="match status" value="1"/>
</dbReference>
<dbReference type="Gene3D" id="3.20.20.80">
    <property type="entry name" value="Glycosidases"/>
    <property type="match status" value="1"/>
</dbReference>
<dbReference type="SMART" id="SM00642">
    <property type="entry name" value="Aamy"/>
    <property type="match status" value="1"/>
</dbReference>
<dbReference type="AlphaFoldDB" id="A0A840KBI4"/>
<sequence length="615" mass="71497">MRKLYIIVALSAASLAFSQKALEKVEPAFWWKGMNNPELQILVYGKDIVKNEIELSDGIQVKKIQKVENPNYVFITINTSEINVPKFRIHVKNGKKNIDSYTYELKQREPNSINRNSFTSADVMYLIMPDRFANGNPSNDNTKDTAEKSDRKNHGGRHGGDIEGIIKNLDYLKELGVTTIWNTPLLEDNEPSYSYHGYAQSDYYKIDPRYGTNEDYRRMADELHKRDMKLIMDYVTNHWGSQSWIIKDLPAKDWIHYWKEGEKGFKRSNYRMTTQFDTNAAKIDTENCMDGWFDTTMPDMNQSNPLVVNYMVQNAIWWIEYAGLDGLRVDTYSYNDKKGIAEWTKRITDEYPNLNIVGEVWMHDQAQISYWQKDSKISAIENYNSYLPSVMDFTLHDAIGQVFREDSGWDSGMQRVYDNFANDFLYPDVDNLLVFAENHDTQRFNQSYPKIEDYKLAMSLILTVRGIPQLYYGSEIGMSGDKGKGDGDIRRDFPGGWKEDSNNAFTQSGRTDSQNQYFDFTKKLLNWRKSKEVIHTGKTLHYVPENNVYVYFRYNDKERVMVVINNNTNAQTLNLKRFSEGLENFTRGKDIISGKEFSLQNSLNVPAKTSLIIEL</sequence>
<keyword evidence="7" id="KW-1185">Reference proteome</keyword>
<evidence type="ECO:0000256" key="2">
    <source>
        <dbReference type="ARBA" id="ARBA00023295"/>
    </source>
</evidence>
<dbReference type="Proteomes" id="UP000592180">
    <property type="component" value="Unassembled WGS sequence"/>
</dbReference>
<reference evidence="6 7" key="1">
    <citation type="submission" date="2020-08" db="EMBL/GenBank/DDBJ databases">
        <title>Functional genomics of gut bacteria from endangered species of beetles.</title>
        <authorList>
            <person name="Carlos-Shanley C."/>
        </authorList>
    </citation>
    <scope>NUCLEOTIDE SEQUENCE [LARGE SCALE GENOMIC DNA]</scope>
    <source>
        <strain evidence="6 7">S00151</strain>
    </source>
</reference>
<dbReference type="InterPro" id="IPR015171">
    <property type="entry name" value="Cyc-maltodext_N"/>
</dbReference>
<evidence type="ECO:0000256" key="1">
    <source>
        <dbReference type="ARBA" id="ARBA00022801"/>
    </source>
</evidence>
<dbReference type="InterPro" id="IPR013783">
    <property type="entry name" value="Ig-like_fold"/>
</dbReference>
<dbReference type="InterPro" id="IPR014756">
    <property type="entry name" value="Ig_E-set"/>
</dbReference>
<feature type="domain" description="Glycosyl hydrolase family 13 catalytic" evidence="5">
    <location>
        <begin position="126"/>
        <end position="528"/>
    </location>
</feature>
<dbReference type="GO" id="GO:0016798">
    <property type="term" value="F:hydrolase activity, acting on glycosyl bonds"/>
    <property type="evidence" value="ECO:0007669"/>
    <property type="project" value="UniProtKB-KW"/>
</dbReference>
<dbReference type="InterPro" id="IPR013780">
    <property type="entry name" value="Glyco_hydro_b"/>
</dbReference>
<dbReference type="GO" id="GO:0005975">
    <property type="term" value="P:carbohydrate metabolic process"/>
    <property type="evidence" value="ECO:0007669"/>
    <property type="project" value="InterPro"/>
</dbReference>
<dbReference type="PANTHER" id="PTHR10357:SF210">
    <property type="entry name" value="MALTODEXTRIN GLUCOSIDASE"/>
    <property type="match status" value="1"/>
</dbReference>
<dbReference type="InterPro" id="IPR017853">
    <property type="entry name" value="GH"/>
</dbReference>
<keyword evidence="1" id="KW-0378">Hydrolase</keyword>
<feature type="chain" id="PRO_5032327278" evidence="4">
    <location>
        <begin position="22"/>
        <end position="615"/>
    </location>
</feature>
<accession>A0A840KBI4</accession>
<dbReference type="EMBL" id="JACHLE010000001">
    <property type="protein sequence ID" value="MBB4805164.1"/>
    <property type="molecule type" value="Genomic_DNA"/>
</dbReference>
<organism evidence="6 7">
    <name type="scientific">Chryseobacterium defluvii</name>
    <dbReference type="NCBI Taxonomy" id="160396"/>
    <lineage>
        <taxon>Bacteria</taxon>
        <taxon>Pseudomonadati</taxon>
        <taxon>Bacteroidota</taxon>
        <taxon>Flavobacteriia</taxon>
        <taxon>Flavobacteriales</taxon>
        <taxon>Weeksellaceae</taxon>
        <taxon>Chryseobacterium group</taxon>
        <taxon>Chryseobacterium</taxon>
    </lineage>
</organism>
<dbReference type="Gene3D" id="2.60.40.10">
    <property type="entry name" value="Immunoglobulins"/>
    <property type="match status" value="1"/>
</dbReference>
<dbReference type="SUPFAM" id="SSF51011">
    <property type="entry name" value="Glycosyl hydrolase domain"/>
    <property type="match status" value="1"/>
</dbReference>
<dbReference type="RefSeq" id="WP_184183749.1">
    <property type="nucleotide sequence ID" value="NZ_JACHLE010000001.1"/>
</dbReference>
<name>A0A840KBI4_9FLAO</name>
<protein>
    <submittedName>
        <fullName evidence="6">Glycosidase</fullName>
    </submittedName>
</protein>